<feature type="domain" description="Barstar (barnase inhibitor)" evidence="2">
    <location>
        <begin position="4"/>
        <end position="98"/>
    </location>
</feature>
<protein>
    <submittedName>
        <fullName evidence="3">Barstar family protein</fullName>
    </submittedName>
</protein>
<dbReference type="RefSeq" id="WP_204970336.1">
    <property type="nucleotide sequence ID" value="NZ_JAUEII010000026.1"/>
</dbReference>
<organism evidence="3 4">
    <name type="scientific">Bacteroides gallinaceum</name>
    <dbReference type="NCBI Taxonomy" id="1462571"/>
    <lineage>
        <taxon>Bacteria</taxon>
        <taxon>Pseudomonadati</taxon>
        <taxon>Bacteroidota</taxon>
        <taxon>Bacteroidia</taxon>
        <taxon>Bacteroidales</taxon>
        <taxon>Bacteroidaceae</taxon>
        <taxon>Bacteroides</taxon>
    </lineage>
</organism>
<evidence type="ECO:0000313" key="4">
    <source>
        <dbReference type="Proteomes" id="UP001167871"/>
    </source>
</evidence>
<accession>A0ABT7X7J1</accession>
<dbReference type="InterPro" id="IPR000468">
    <property type="entry name" value="Barstar"/>
</dbReference>
<dbReference type="Pfam" id="PF01337">
    <property type="entry name" value="Barstar"/>
    <property type="match status" value="1"/>
</dbReference>
<dbReference type="EMBL" id="JAUEII010000026">
    <property type="protein sequence ID" value="MDN0050053.1"/>
    <property type="molecule type" value="Genomic_DNA"/>
</dbReference>
<gene>
    <name evidence="3" type="ORF">QVO10_11760</name>
</gene>
<proteinExistence type="inferred from homology"/>
<evidence type="ECO:0000313" key="3">
    <source>
        <dbReference type="EMBL" id="MDN0050053.1"/>
    </source>
</evidence>
<evidence type="ECO:0000256" key="1">
    <source>
        <dbReference type="ARBA" id="ARBA00006845"/>
    </source>
</evidence>
<evidence type="ECO:0000259" key="2">
    <source>
        <dbReference type="Pfam" id="PF01337"/>
    </source>
</evidence>
<reference evidence="3" key="2">
    <citation type="submission" date="2024-05" db="EMBL/GenBank/DDBJ databases">
        <title>Identification and characterization of horizontal gene transfer across gut microbiota members of farm animals based on homology search.</title>
        <authorList>
            <person name="Schwarzerova J."/>
            <person name="Nykrynova M."/>
            <person name="Jureckova K."/>
            <person name="Cejkova D."/>
            <person name="Rychlik I."/>
        </authorList>
    </citation>
    <scope>NUCLEOTIDE SEQUENCE</scope>
    <source>
        <strain evidence="3">84_SSukc20</strain>
    </source>
</reference>
<reference evidence="3" key="1">
    <citation type="submission" date="2023-06" db="EMBL/GenBank/DDBJ databases">
        <authorList>
            <person name="Zeman M."/>
            <person name="Kubasova T."/>
            <person name="Jahodarova E."/>
            <person name="Nykrynova M."/>
            <person name="Rychlik I."/>
        </authorList>
    </citation>
    <scope>NUCLEOTIDE SEQUENCE</scope>
    <source>
        <strain evidence="3">84_SSukc20</strain>
    </source>
</reference>
<sequence length="101" mass="12238">MKKIIEIEGLEVQTIADCYRIFRDILKFPDYFSNNLNSFEECINDLSWFTEMPDFELVIYHSNCFMQKEPLERKEVLDILQKVDLNYYDRNAKQKFVVILK</sequence>
<comment type="caution">
    <text evidence="3">The sequence shown here is derived from an EMBL/GenBank/DDBJ whole genome shotgun (WGS) entry which is preliminary data.</text>
</comment>
<dbReference type="Gene3D" id="3.30.370.10">
    <property type="entry name" value="Barstar-like"/>
    <property type="match status" value="1"/>
</dbReference>
<name>A0ABT7X7J1_9BACE</name>
<comment type="similarity">
    <text evidence="1">Belongs to the barstar family.</text>
</comment>
<keyword evidence="4" id="KW-1185">Reference proteome</keyword>
<dbReference type="InterPro" id="IPR035905">
    <property type="entry name" value="Barstar-like_sf"/>
</dbReference>
<dbReference type="SUPFAM" id="SSF52038">
    <property type="entry name" value="Barstar-related"/>
    <property type="match status" value="1"/>
</dbReference>
<dbReference type="Proteomes" id="UP001167871">
    <property type="component" value="Unassembled WGS sequence"/>
</dbReference>